<proteinExistence type="predicted"/>
<keyword evidence="2" id="KW-0235">DNA replication</keyword>
<dbReference type="Gene3D" id="3.30.70.370">
    <property type="match status" value="1"/>
</dbReference>
<evidence type="ECO:0000256" key="3">
    <source>
        <dbReference type="ARBA" id="ARBA00049244"/>
    </source>
</evidence>
<name>A0A2S7IR18_9BACT</name>
<accession>A0A2S7IR18</accession>
<evidence type="ECO:0000256" key="2">
    <source>
        <dbReference type="ARBA" id="ARBA00022705"/>
    </source>
</evidence>
<evidence type="ECO:0000256" key="1">
    <source>
        <dbReference type="ARBA" id="ARBA00012417"/>
    </source>
</evidence>
<dbReference type="EMBL" id="PTRA01000001">
    <property type="protein sequence ID" value="PQA60157.1"/>
    <property type="molecule type" value="Genomic_DNA"/>
</dbReference>
<dbReference type="Gene3D" id="1.10.150.20">
    <property type="entry name" value="5' to 3' exonuclease, C-terminal subdomain"/>
    <property type="match status" value="1"/>
</dbReference>
<comment type="caution">
    <text evidence="5">The sequence shown here is derived from an EMBL/GenBank/DDBJ whole genome shotgun (WGS) entry which is preliminary data.</text>
</comment>
<dbReference type="GO" id="GO:0006302">
    <property type="term" value="P:double-strand break repair"/>
    <property type="evidence" value="ECO:0007669"/>
    <property type="project" value="TreeGrafter"/>
</dbReference>
<dbReference type="Proteomes" id="UP000239590">
    <property type="component" value="Unassembled WGS sequence"/>
</dbReference>
<sequence length="652" mass="73322">MILSIDIETYSSVDLRSTGVYPYIDSPDFQILMLAYSIDGGPVDVLDLMGEHREYFPKSLYDLLLDPAVVKTAWNAAFERLCLSRYFGVTFPVEQWDCSMIRGARAGYPLQLGLAAKAMGLEQEKDTAGKNLIKHFSMPCKPTKTNGGRTRNLPEHDPEKWSQYIEYNRQDVVVEMAIRERIVNIPVTEFEQRLYCLDQKINDMGILVDVELALNAIEMQETYVSRITQEASELTGLDNPNSVKQLLAWLDENGQSSEKLRKSDVSEMLDSKTLTEKVRRALEIRQEASKSSVKKYQAMLNYLGEDQRVRGLFQFYGANRTGRWAGRGIQLQNLPQNHLAAIEVARRAVKSGNAGLLSLLYRSIPDTLSQLIRTAFIPKEGHVLIISDFSAIEARVLAWLAGEQWRLDVFKTHGKIYEASASQMFKIPIEEITKGSPLRQKGKVSELALGYQGGPNALITMGALKQGLTEDELPSIVSKWRKASPAIVRLWANLEAAAIEAIERPGYWVKCGKFLRLILKQKTLFIELPSGRMLSYLNATLKPSKYGNGKMSIAYQGLSQEKKVWGHQDTYGGKLTENVVQAIARDCLAEALVRLDDAGYTIVTHVHDEVVLEEPEDSVDVEKIDKIMSTPMPWAADLPLKAEGFIAKFYQK</sequence>
<dbReference type="Pfam" id="PF00476">
    <property type="entry name" value="DNA_pol_A"/>
    <property type="match status" value="1"/>
</dbReference>
<dbReference type="PANTHER" id="PTHR10133:SF27">
    <property type="entry name" value="DNA POLYMERASE NU"/>
    <property type="match status" value="1"/>
</dbReference>
<gene>
    <name evidence="5" type="ORF">C5O19_11220</name>
</gene>
<dbReference type="GO" id="GO:0003677">
    <property type="term" value="F:DNA binding"/>
    <property type="evidence" value="ECO:0007669"/>
    <property type="project" value="InterPro"/>
</dbReference>
<keyword evidence="6" id="KW-1185">Reference proteome</keyword>
<evidence type="ECO:0000259" key="4">
    <source>
        <dbReference type="SMART" id="SM00482"/>
    </source>
</evidence>
<dbReference type="InterPro" id="IPR012337">
    <property type="entry name" value="RNaseH-like_sf"/>
</dbReference>
<dbReference type="CDD" id="cd08642">
    <property type="entry name" value="DNA_pol_A_pol_I_A"/>
    <property type="match status" value="1"/>
</dbReference>
<dbReference type="AlphaFoldDB" id="A0A2S7IR18"/>
<dbReference type="GO" id="GO:0006261">
    <property type="term" value="P:DNA-templated DNA replication"/>
    <property type="evidence" value="ECO:0007669"/>
    <property type="project" value="InterPro"/>
</dbReference>
<dbReference type="InterPro" id="IPR002298">
    <property type="entry name" value="DNA_polymerase_A"/>
</dbReference>
<dbReference type="SUPFAM" id="SSF56672">
    <property type="entry name" value="DNA/RNA polymerases"/>
    <property type="match status" value="1"/>
</dbReference>
<dbReference type="PANTHER" id="PTHR10133">
    <property type="entry name" value="DNA POLYMERASE I"/>
    <property type="match status" value="1"/>
</dbReference>
<dbReference type="EC" id="2.7.7.7" evidence="1"/>
<comment type="catalytic activity">
    <reaction evidence="3">
        <text>DNA(n) + a 2'-deoxyribonucleoside 5'-triphosphate = DNA(n+1) + diphosphate</text>
        <dbReference type="Rhea" id="RHEA:22508"/>
        <dbReference type="Rhea" id="RHEA-COMP:17339"/>
        <dbReference type="Rhea" id="RHEA-COMP:17340"/>
        <dbReference type="ChEBI" id="CHEBI:33019"/>
        <dbReference type="ChEBI" id="CHEBI:61560"/>
        <dbReference type="ChEBI" id="CHEBI:173112"/>
        <dbReference type="EC" id="2.7.7.7"/>
    </reaction>
</comment>
<dbReference type="SUPFAM" id="SSF53098">
    <property type="entry name" value="Ribonuclease H-like"/>
    <property type="match status" value="1"/>
</dbReference>
<reference evidence="6" key="1">
    <citation type="submission" date="2018-02" db="EMBL/GenBank/DDBJ databases">
        <title>Genome sequencing of Solimonas sp. HR-BB.</title>
        <authorList>
            <person name="Lee Y."/>
            <person name="Jeon C.O."/>
        </authorList>
    </citation>
    <scope>NUCLEOTIDE SEQUENCE [LARGE SCALE GENOMIC DNA]</scope>
    <source>
        <strain evidence="6">HR-U</strain>
    </source>
</reference>
<evidence type="ECO:0000313" key="5">
    <source>
        <dbReference type="EMBL" id="PQA60157.1"/>
    </source>
</evidence>
<dbReference type="SMART" id="SM00482">
    <property type="entry name" value="POLAc"/>
    <property type="match status" value="1"/>
</dbReference>
<evidence type="ECO:0000313" key="6">
    <source>
        <dbReference type="Proteomes" id="UP000239590"/>
    </source>
</evidence>
<dbReference type="GO" id="GO:0003887">
    <property type="term" value="F:DNA-directed DNA polymerase activity"/>
    <property type="evidence" value="ECO:0007669"/>
    <property type="project" value="UniProtKB-EC"/>
</dbReference>
<dbReference type="OrthoDB" id="9764911at2"/>
<dbReference type="RefSeq" id="WP_104712127.1">
    <property type="nucleotide sequence ID" value="NZ_PTRA01000001.1"/>
</dbReference>
<dbReference type="InterPro" id="IPR001098">
    <property type="entry name" value="DNA-dir_DNA_pol_A_palm_dom"/>
</dbReference>
<feature type="domain" description="DNA-directed DNA polymerase family A palm" evidence="4">
    <location>
        <begin position="369"/>
        <end position="618"/>
    </location>
</feature>
<dbReference type="InterPro" id="IPR043502">
    <property type="entry name" value="DNA/RNA_pol_sf"/>
</dbReference>
<protein>
    <recommendedName>
        <fullName evidence="1">DNA-directed DNA polymerase</fullName>
        <ecNumber evidence="1">2.7.7.7</ecNumber>
    </recommendedName>
</protein>
<organism evidence="5 6">
    <name type="scientific">Siphonobacter curvatus</name>
    <dbReference type="NCBI Taxonomy" id="2094562"/>
    <lineage>
        <taxon>Bacteria</taxon>
        <taxon>Pseudomonadati</taxon>
        <taxon>Bacteroidota</taxon>
        <taxon>Cytophagia</taxon>
        <taxon>Cytophagales</taxon>
        <taxon>Cytophagaceae</taxon>
        <taxon>Siphonobacter</taxon>
    </lineage>
</organism>